<proteinExistence type="predicted"/>
<protein>
    <submittedName>
        <fullName evidence="3">Uncharacterized protein LOC100202590 isoform X5</fullName>
    </submittedName>
</protein>
<gene>
    <name evidence="3" type="primary">LOC100202590</name>
</gene>
<dbReference type="GeneID" id="100202590"/>
<feature type="transmembrane region" description="Helical" evidence="1">
    <location>
        <begin position="927"/>
        <end position="949"/>
    </location>
</feature>
<evidence type="ECO:0000313" key="3">
    <source>
        <dbReference type="RefSeq" id="XP_065649299.1"/>
    </source>
</evidence>
<dbReference type="Proteomes" id="UP001652625">
    <property type="component" value="Chromosome 03"/>
</dbReference>
<sequence>MYSNMSFSPTWILNVLSHKPIILINHFDIYDGNGSWQYNNANQWQNLSSIPQNFGVKLDSHTLMRYTLYSPQYGLRLLYYTVDNSKWKVGNIVPSTDFKAIKIAAIFIHPSIFNSSFSLLSNSKVYQIKKDDYWNEGFQLNELFKLYSPLKVIPNPIADEYIKIIPYYHLNLFYQSLEAFELFRPFGRIIESIQNLGRLEVEVQTKHGLLSFDSQQINYFLLDYNNSKVVFRPRKNFYGTLNISIEFYSCFFCEIKKPIKSVNIVIIVNPVNDSPINSSNTLYLPPIGFNLTDEPNYGFTIAQLVALSKGYDVERGNKIGIAVFKVPECKFGKWQHLKNRRWENIIVNNDLDILNVNLSKVSLDTVLNLFYLDNHEQIRFNLNGDYLWNVDSAYYLSFLGFSFWDMQDNVSIGVQNISLREILLSNSYLTPKLAILLRRGCDNVEGSMKRYDKCGICGGNGFGCSHAINFEINSGYGFNKIKEQATVTDITEYKESFIKFVLELATQVGEGEKVISHSISKVTSNGICFSDSSKYQIVSKLCMLIRQEINKVAFNKFRRRRSATVNTNGTDSLEKIRYVLQSFANGISSNNLTNSALKLKKNFTDITNNLVFSMCKSTDYGQPAISAKSKLVELQALKLNFNETSKIDCINCTEPIYAIWEYVNMMSQNWNCGSVVCSGLCIGYTQFTSDLYSNDTGQDLATNIVSFVLINTSNYTSISTEFLSTPVEISLPLTSDLCQDCIYDCITFDISLSNWSNVYCSSSQQIKVSNGIFYILCNCNKLGIHSAVLRKKFRSEPSCFANVQIKFLNDYAATLTRVSKASLESSLKMSIVAVMQIEFWRIRNMSCSNGSIISSFQFLPSDVYENSDPVLTFNDDLQRLSNHVSNGDLLVTLNDGFQLTVDTTYFSYSVSVVTSDNSDEEHHHSELGVIIAGGVVGGLGFFIVIVYLFKKFKVLSLLRTI</sequence>
<evidence type="ECO:0000256" key="1">
    <source>
        <dbReference type="SAM" id="Phobius"/>
    </source>
</evidence>
<organism evidence="2 3">
    <name type="scientific">Hydra vulgaris</name>
    <name type="common">Hydra</name>
    <name type="synonym">Hydra attenuata</name>
    <dbReference type="NCBI Taxonomy" id="6087"/>
    <lineage>
        <taxon>Eukaryota</taxon>
        <taxon>Metazoa</taxon>
        <taxon>Cnidaria</taxon>
        <taxon>Hydrozoa</taxon>
        <taxon>Hydroidolina</taxon>
        <taxon>Anthoathecata</taxon>
        <taxon>Aplanulata</taxon>
        <taxon>Hydridae</taxon>
        <taxon>Hydra</taxon>
    </lineage>
</organism>
<reference evidence="3" key="1">
    <citation type="submission" date="2025-08" db="UniProtKB">
        <authorList>
            <consortium name="RefSeq"/>
        </authorList>
    </citation>
    <scope>IDENTIFICATION</scope>
</reference>
<keyword evidence="1" id="KW-0812">Transmembrane</keyword>
<accession>A0ABM4BJU9</accession>
<dbReference type="RefSeq" id="XP_065649299.1">
    <property type="nucleotide sequence ID" value="XM_065793227.1"/>
</dbReference>
<keyword evidence="1" id="KW-0472">Membrane</keyword>
<keyword evidence="2" id="KW-1185">Reference proteome</keyword>
<name>A0ABM4BJU9_HYDVU</name>
<keyword evidence="1" id="KW-1133">Transmembrane helix</keyword>
<evidence type="ECO:0000313" key="2">
    <source>
        <dbReference type="Proteomes" id="UP001652625"/>
    </source>
</evidence>